<keyword evidence="3" id="KW-1185">Reference proteome</keyword>
<protein>
    <submittedName>
        <fullName evidence="2">Uncharacterized protein</fullName>
    </submittedName>
</protein>
<organism evidence="2 3">
    <name type="scientific">Panicum virgatum</name>
    <name type="common">Blackwell switchgrass</name>
    <dbReference type="NCBI Taxonomy" id="38727"/>
    <lineage>
        <taxon>Eukaryota</taxon>
        <taxon>Viridiplantae</taxon>
        <taxon>Streptophyta</taxon>
        <taxon>Embryophyta</taxon>
        <taxon>Tracheophyta</taxon>
        <taxon>Spermatophyta</taxon>
        <taxon>Magnoliopsida</taxon>
        <taxon>Liliopsida</taxon>
        <taxon>Poales</taxon>
        <taxon>Poaceae</taxon>
        <taxon>PACMAD clade</taxon>
        <taxon>Panicoideae</taxon>
        <taxon>Panicodae</taxon>
        <taxon>Paniceae</taxon>
        <taxon>Panicinae</taxon>
        <taxon>Panicum</taxon>
        <taxon>Panicum sect. Hiantes</taxon>
    </lineage>
</organism>
<dbReference type="AlphaFoldDB" id="A0A8T0WU56"/>
<comment type="caution">
    <text evidence="2">The sequence shown here is derived from an EMBL/GenBank/DDBJ whole genome shotgun (WGS) entry which is preliminary data.</text>
</comment>
<evidence type="ECO:0000313" key="2">
    <source>
        <dbReference type="EMBL" id="KAG2651360.1"/>
    </source>
</evidence>
<feature type="compositionally biased region" description="Low complexity" evidence="1">
    <location>
        <begin position="82"/>
        <end position="101"/>
    </location>
</feature>
<reference evidence="2" key="1">
    <citation type="submission" date="2020-05" db="EMBL/GenBank/DDBJ databases">
        <title>WGS assembly of Panicum virgatum.</title>
        <authorList>
            <person name="Lovell J.T."/>
            <person name="Jenkins J."/>
            <person name="Shu S."/>
            <person name="Juenger T.E."/>
            <person name="Schmutz J."/>
        </authorList>
    </citation>
    <scope>NUCLEOTIDE SEQUENCE</scope>
    <source>
        <strain evidence="2">AP13</strain>
    </source>
</reference>
<proteinExistence type="predicted"/>
<dbReference type="EMBL" id="CM029038">
    <property type="protein sequence ID" value="KAG2651360.1"/>
    <property type="molecule type" value="Genomic_DNA"/>
</dbReference>
<dbReference type="Proteomes" id="UP000823388">
    <property type="component" value="Chromosome 1N"/>
</dbReference>
<name>A0A8T0WU56_PANVG</name>
<evidence type="ECO:0000313" key="3">
    <source>
        <dbReference type="Proteomes" id="UP000823388"/>
    </source>
</evidence>
<accession>A0A8T0WU56</accession>
<feature type="compositionally biased region" description="Polar residues" evidence="1">
    <location>
        <begin position="102"/>
        <end position="113"/>
    </location>
</feature>
<feature type="region of interest" description="Disordered" evidence="1">
    <location>
        <begin position="82"/>
        <end position="125"/>
    </location>
</feature>
<feature type="region of interest" description="Disordered" evidence="1">
    <location>
        <begin position="22"/>
        <end position="49"/>
    </location>
</feature>
<gene>
    <name evidence="2" type="ORF">PVAP13_1NG359119</name>
</gene>
<evidence type="ECO:0000256" key="1">
    <source>
        <dbReference type="SAM" id="MobiDB-lite"/>
    </source>
</evidence>
<sequence length="125" mass="13131">MHGSVVPTSTPSHEHRSDVAIRLDAPPPHPSAIINQTRAHAHTIRTDSRTQGEIRWWQGKIEVASSMSVSTFLSPLAAAASACPCPPSSAASPASPAPSSAQSNQPGSVSTDDQIARRRARPHDA</sequence>